<gene>
    <name evidence="3" type="ORF">MPRG_64390</name>
</gene>
<dbReference type="Gene3D" id="3.40.50.1820">
    <property type="entry name" value="alpha/beta hydrolase"/>
    <property type="match status" value="1"/>
</dbReference>
<feature type="domain" description="AB hydrolase-1" evidence="2">
    <location>
        <begin position="25"/>
        <end position="269"/>
    </location>
</feature>
<comment type="caution">
    <text evidence="3">The sequence shown here is derived from an EMBL/GenBank/DDBJ whole genome shotgun (WGS) entry which is preliminary data.</text>
</comment>
<dbReference type="SUPFAM" id="SSF53474">
    <property type="entry name" value="alpha/beta-Hydrolases"/>
    <property type="match status" value="1"/>
</dbReference>
<keyword evidence="1" id="KW-0378">Hydrolase</keyword>
<keyword evidence="4" id="KW-1185">Reference proteome</keyword>
<dbReference type="Pfam" id="PF12697">
    <property type="entry name" value="Abhydrolase_6"/>
    <property type="match status" value="1"/>
</dbReference>
<evidence type="ECO:0000259" key="2">
    <source>
        <dbReference type="Pfam" id="PF12697"/>
    </source>
</evidence>
<sequence>MRVVASDGVQLRVADAGERGAPRTVVFLHGFCLSGASWMGHGDALLRFYGSGLRVISYDHRGHGFSHGGSAASYRIERLAEDLAEILQTLCVRGEVTLVGHSMGAMVALTYMGRLYQPVVPTGLVLVGAAAGRLRQRGLGRALAVPGLRLLCRVGRRTPVGALRMLAQPLCVGLSQVRWAQTAGGGGALAQVVAHALADTSVSTIFGFLPALSDYDQYPMLGRVRARTVVISGESDVLTPPAHGLEVAAGIAGASHVCVPGAGHMLPQLAFGVVQSAIRLVLADQWCPETNSGVAGE</sequence>
<protein>
    <recommendedName>
        <fullName evidence="2">AB hydrolase-1 domain-containing protein</fullName>
    </recommendedName>
</protein>
<accession>A0ABQ1CG96</accession>
<dbReference type="PANTHER" id="PTHR43798:SF31">
    <property type="entry name" value="AB HYDROLASE SUPERFAMILY PROTEIN YCLE"/>
    <property type="match status" value="1"/>
</dbReference>
<evidence type="ECO:0000256" key="1">
    <source>
        <dbReference type="ARBA" id="ARBA00022801"/>
    </source>
</evidence>
<dbReference type="InterPro" id="IPR050266">
    <property type="entry name" value="AB_hydrolase_sf"/>
</dbReference>
<dbReference type="Proteomes" id="UP000465240">
    <property type="component" value="Unassembled WGS sequence"/>
</dbReference>
<dbReference type="PANTHER" id="PTHR43798">
    <property type="entry name" value="MONOACYLGLYCEROL LIPASE"/>
    <property type="match status" value="1"/>
</dbReference>
<proteinExistence type="predicted"/>
<evidence type="ECO:0000313" key="4">
    <source>
        <dbReference type="Proteomes" id="UP000465240"/>
    </source>
</evidence>
<evidence type="ECO:0000313" key="3">
    <source>
        <dbReference type="EMBL" id="GFG83163.1"/>
    </source>
</evidence>
<dbReference type="InterPro" id="IPR000073">
    <property type="entry name" value="AB_hydrolase_1"/>
</dbReference>
<dbReference type="InterPro" id="IPR029058">
    <property type="entry name" value="AB_hydrolase_fold"/>
</dbReference>
<dbReference type="EMBL" id="BLKX01000003">
    <property type="protein sequence ID" value="GFG83163.1"/>
    <property type="molecule type" value="Genomic_DNA"/>
</dbReference>
<organism evidence="3 4">
    <name type="scientific">Mycobacterium paragordonae</name>
    <dbReference type="NCBI Taxonomy" id="1389713"/>
    <lineage>
        <taxon>Bacteria</taxon>
        <taxon>Bacillati</taxon>
        <taxon>Actinomycetota</taxon>
        <taxon>Actinomycetes</taxon>
        <taxon>Mycobacteriales</taxon>
        <taxon>Mycobacteriaceae</taxon>
        <taxon>Mycobacterium</taxon>
    </lineage>
</organism>
<reference evidence="3 4" key="1">
    <citation type="journal article" date="2019" name="Emerg. Microbes Infect.">
        <title>Comprehensive subspecies identification of 175 nontuberculous mycobacteria species based on 7547 genomic profiles.</title>
        <authorList>
            <person name="Matsumoto Y."/>
            <person name="Kinjo T."/>
            <person name="Motooka D."/>
            <person name="Nabeya D."/>
            <person name="Jung N."/>
            <person name="Uechi K."/>
            <person name="Horii T."/>
            <person name="Iida T."/>
            <person name="Fujita J."/>
            <person name="Nakamura S."/>
        </authorList>
    </citation>
    <scope>NUCLEOTIDE SEQUENCE [LARGE SCALE GENOMIC DNA]</scope>
    <source>
        <strain evidence="3 4">JCM 18565</strain>
    </source>
</reference>
<dbReference type="PRINTS" id="PR00111">
    <property type="entry name" value="ABHYDROLASE"/>
</dbReference>
<name>A0ABQ1CG96_9MYCO</name>
<dbReference type="RefSeq" id="WP_162951695.1">
    <property type="nucleotide sequence ID" value="NZ_CP025548.1"/>
</dbReference>